<dbReference type="EMBL" id="BJON01000016">
    <property type="protein sequence ID" value="GED70476.1"/>
    <property type="molecule type" value="Genomic_DNA"/>
</dbReference>
<dbReference type="InterPro" id="IPR023188">
    <property type="entry name" value="DPS_DNA-bd_CS"/>
</dbReference>
<dbReference type="GO" id="GO:0016722">
    <property type="term" value="F:oxidoreductase activity, acting on metal ions"/>
    <property type="evidence" value="ECO:0007669"/>
    <property type="project" value="InterPro"/>
</dbReference>
<organism evidence="5 6">
    <name type="scientific">Brevibacillus reuszeri</name>
    <dbReference type="NCBI Taxonomy" id="54915"/>
    <lineage>
        <taxon>Bacteria</taxon>
        <taxon>Bacillati</taxon>
        <taxon>Bacillota</taxon>
        <taxon>Bacilli</taxon>
        <taxon>Bacillales</taxon>
        <taxon>Paenibacillaceae</taxon>
        <taxon>Brevibacillus</taxon>
    </lineage>
</organism>
<keyword evidence="7" id="KW-1185">Reference proteome</keyword>
<proteinExistence type="inferred from homology"/>
<name>A0A0K9YUG5_9BACL</name>
<dbReference type="PROSITE" id="PS00819">
    <property type="entry name" value="DPS_2"/>
    <property type="match status" value="1"/>
</dbReference>
<evidence type="ECO:0000313" key="7">
    <source>
        <dbReference type="Proteomes" id="UP000319578"/>
    </source>
</evidence>
<gene>
    <name evidence="5" type="ORF">ADS79_10630</name>
    <name evidence="4" type="ORF">BRE01_41780</name>
</gene>
<dbReference type="STRING" id="54915.ADS79_10630"/>
<dbReference type="PRINTS" id="PR01346">
    <property type="entry name" value="HELNAPAPROT"/>
</dbReference>
<sequence>MKTAAETKTIQEIQDMLNKQVSNWSVLYVKLHNFHWYVKGSQFFTLHTKFQEFYEAAALYIDDLAERVLVLGGKPEATMKRYLEISSIKEASGNESAEQMIDALIEDFNIVIEELKVGMKMAGRANDETTADMLLAIHSTVEKNVWMLKAFNNR</sequence>
<evidence type="ECO:0000256" key="1">
    <source>
        <dbReference type="ARBA" id="ARBA00009497"/>
    </source>
</evidence>
<comment type="similarity">
    <text evidence="1 2">Belongs to the Dps family.</text>
</comment>
<dbReference type="Pfam" id="PF00210">
    <property type="entry name" value="Ferritin"/>
    <property type="match status" value="1"/>
</dbReference>
<dbReference type="OrthoDB" id="9797023at2"/>
<dbReference type="RefSeq" id="WP_049738388.1">
    <property type="nucleotide sequence ID" value="NZ_BJON01000016.1"/>
</dbReference>
<dbReference type="PIRSF" id="PIRSF005900">
    <property type="entry name" value="Dps"/>
    <property type="match status" value="1"/>
</dbReference>
<dbReference type="Gene3D" id="1.20.1260.10">
    <property type="match status" value="1"/>
</dbReference>
<dbReference type="InterPro" id="IPR008331">
    <property type="entry name" value="Ferritin_DPS_dom"/>
</dbReference>
<dbReference type="PANTHER" id="PTHR42932">
    <property type="entry name" value="GENERAL STRESS PROTEIN 20U"/>
    <property type="match status" value="1"/>
</dbReference>
<evidence type="ECO:0000313" key="6">
    <source>
        <dbReference type="Proteomes" id="UP000036834"/>
    </source>
</evidence>
<dbReference type="EMBL" id="LGIQ01000007">
    <property type="protein sequence ID" value="KNB72339.1"/>
    <property type="molecule type" value="Genomic_DNA"/>
</dbReference>
<reference evidence="6" key="1">
    <citation type="submission" date="2015-07" db="EMBL/GenBank/DDBJ databases">
        <title>Genome sequencing project for genomic taxonomy and phylogenomics of Bacillus-like bacteria.</title>
        <authorList>
            <person name="Liu B."/>
            <person name="Wang J."/>
            <person name="Zhu Y."/>
            <person name="Liu G."/>
            <person name="Chen Q."/>
            <person name="Chen Z."/>
            <person name="Lan J."/>
            <person name="Che J."/>
            <person name="Ge C."/>
            <person name="Shi H."/>
            <person name="Pan Z."/>
            <person name="Liu X."/>
        </authorList>
    </citation>
    <scope>NUCLEOTIDE SEQUENCE [LARGE SCALE GENOMIC DNA]</scope>
    <source>
        <strain evidence="6">DSM 9887</strain>
    </source>
</reference>
<evidence type="ECO:0000259" key="3">
    <source>
        <dbReference type="Pfam" id="PF00210"/>
    </source>
</evidence>
<accession>A0A0K9YUG5</accession>
<dbReference type="PATRIC" id="fig|54915.3.peg.1076"/>
<dbReference type="InterPro" id="IPR009078">
    <property type="entry name" value="Ferritin-like_SF"/>
</dbReference>
<dbReference type="InterPro" id="IPR002177">
    <property type="entry name" value="DPS_DNA-bd"/>
</dbReference>
<protein>
    <submittedName>
        <fullName evidence="4">DNA starvation/stationary phase protection protein</fullName>
    </submittedName>
    <submittedName>
        <fullName evidence="5">General stress protein</fullName>
    </submittedName>
</protein>
<evidence type="ECO:0000256" key="2">
    <source>
        <dbReference type="RuleBase" id="RU003875"/>
    </source>
</evidence>
<dbReference type="SUPFAM" id="SSF47240">
    <property type="entry name" value="Ferritin-like"/>
    <property type="match status" value="1"/>
</dbReference>
<dbReference type="Proteomes" id="UP000319578">
    <property type="component" value="Unassembled WGS sequence"/>
</dbReference>
<dbReference type="AlphaFoldDB" id="A0A0K9YUG5"/>
<feature type="domain" description="Ferritin/DPS" evidence="3">
    <location>
        <begin position="15"/>
        <end position="151"/>
    </location>
</feature>
<reference evidence="5" key="2">
    <citation type="submission" date="2015-07" db="EMBL/GenBank/DDBJ databases">
        <title>MeaNS - Measles Nucleotide Surveillance Program.</title>
        <authorList>
            <person name="Tran T."/>
            <person name="Druce J."/>
        </authorList>
    </citation>
    <scope>NUCLEOTIDE SEQUENCE</scope>
    <source>
        <strain evidence="5">DSM 9887</strain>
    </source>
</reference>
<dbReference type="InterPro" id="IPR012347">
    <property type="entry name" value="Ferritin-like"/>
</dbReference>
<evidence type="ECO:0000313" key="5">
    <source>
        <dbReference type="EMBL" id="KNB72339.1"/>
    </source>
</evidence>
<comment type="caution">
    <text evidence="5">The sequence shown here is derived from an EMBL/GenBank/DDBJ whole genome shotgun (WGS) entry which is preliminary data.</text>
</comment>
<dbReference type="GO" id="GO:0008199">
    <property type="term" value="F:ferric iron binding"/>
    <property type="evidence" value="ECO:0007669"/>
    <property type="project" value="InterPro"/>
</dbReference>
<reference evidence="4 7" key="3">
    <citation type="submission" date="2019-06" db="EMBL/GenBank/DDBJ databases">
        <title>Whole genome shotgun sequence of Brevibacillus reuszeri NBRC 15719.</title>
        <authorList>
            <person name="Hosoyama A."/>
            <person name="Uohara A."/>
            <person name="Ohji S."/>
            <person name="Ichikawa N."/>
        </authorList>
    </citation>
    <scope>NUCLEOTIDE SEQUENCE [LARGE SCALE GENOMIC DNA]</scope>
    <source>
        <strain evidence="4 7">NBRC 15719</strain>
    </source>
</reference>
<dbReference type="CDD" id="cd01043">
    <property type="entry name" value="DPS"/>
    <property type="match status" value="1"/>
</dbReference>
<evidence type="ECO:0000313" key="4">
    <source>
        <dbReference type="EMBL" id="GED70476.1"/>
    </source>
</evidence>
<dbReference type="PANTHER" id="PTHR42932:SF1">
    <property type="entry name" value="GENERAL STRESS PROTEIN 20U"/>
    <property type="match status" value="1"/>
</dbReference>
<dbReference type="Proteomes" id="UP000036834">
    <property type="component" value="Unassembled WGS sequence"/>
</dbReference>